<feature type="region of interest" description="Disordered" evidence="1">
    <location>
        <begin position="134"/>
        <end position="186"/>
    </location>
</feature>
<feature type="compositionally biased region" description="Gly residues" evidence="1">
    <location>
        <begin position="140"/>
        <end position="153"/>
    </location>
</feature>
<name>A0A9J5WQS2_SOLCO</name>
<feature type="compositionally biased region" description="Polar residues" evidence="1">
    <location>
        <begin position="7"/>
        <end position="20"/>
    </location>
</feature>
<sequence>MAGADINSENLNAVQENPINPENIDFDQEDPVAIICGACETMKWKRGKNEKCKGCRFTPYFPPEKQSEFKELSYSFDVLKEHADIEKEYARLLAIARAEKKHKQEKKSYRHIKLKNKRLKRTIQENKDFMIRQSQCSHGGSSGGTGTATGGGTAAPAGTEGGTAAAVATGGGSGVPEEDLRGMGLDSGCNSNMNAWTPLGFTGGRGRGQGMTADAPSTSRLDEEEMLALGIGIRRQESKTNKLALINSQRSLGAPKKHYLRGAEILGSSQEALRRGAGSEEVSVMANVKIEAHSYRRMFPFRKMLNRNVKSRAEFSWWMGIMRYILLPFSFLMPNMGMKGCIPGETIRDKNK</sequence>
<comment type="caution">
    <text evidence="2">The sequence shown here is derived from an EMBL/GenBank/DDBJ whole genome shotgun (WGS) entry which is preliminary data.</text>
</comment>
<gene>
    <name evidence="2" type="ORF">H5410_058433</name>
</gene>
<feature type="region of interest" description="Disordered" evidence="1">
    <location>
        <begin position="1"/>
        <end position="23"/>
    </location>
</feature>
<reference evidence="2 3" key="1">
    <citation type="submission" date="2020-09" db="EMBL/GenBank/DDBJ databases">
        <title>De no assembly of potato wild relative species, Solanum commersonii.</title>
        <authorList>
            <person name="Cho K."/>
        </authorList>
    </citation>
    <scope>NUCLEOTIDE SEQUENCE [LARGE SCALE GENOMIC DNA]</scope>
    <source>
        <strain evidence="2">LZ3.2</strain>
        <tissue evidence="2">Leaf</tissue>
    </source>
</reference>
<evidence type="ECO:0000313" key="3">
    <source>
        <dbReference type="Proteomes" id="UP000824120"/>
    </source>
</evidence>
<dbReference type="OrthoDB" id="10645532at2759"/>
<dbReference type="Proteomes" id="UP000824120">
    <property type="component" value="Chromosome 11"/>
</dbReference>
<feature type="compositionally biased region" description="Low complexity" evidence="1">
    <location>
        <begin position="154"/>
        <end position="168"/>
    </location>
</feature>
<accession>A0A9J5WQS2</accession>
<evidence type="ECO:0000256" key="1">
    <source>
        <dbReference type="SAM" id="MobiDB-lite"/>
    </source>
</evidence>
<protein>
    <submittedName>
        <fullName evidence="2">Uncharacterized protein</fullName>
    </submittedName>
</protein>
<proteinExistence type="predicted"/>
<dbReference type="EMBL" id="JACXVP010000011">
    <property type="protein sequence ID" value="KAG5578299.1"/>
    <property type="molecule type" value="Genomic_DNA"/>
</dbReference>
<organism evidence="2 3">
    <name type="scientific">Solanum commersonii</name>
    <name type="common">Commerson's wild potato</name>
    <name type="synonym">Commerson's nightshade</name>
    <dbReference type="NCBI Taxonomy" id="4109"/>
    <lineage>
        <taxon>Eukaryota</taxon>
        <taxon>Viridiplantae</taxon>
        <taxon>Streptophyta</taxon>
        <taxon>Embryophyta</taxon>
        <taxon>Tracheophyta</taxon>
        <taxon>Spermatophyta</taxon>
        <taxon>Magnoliopsida</taxon>
        <taxon>eudicotyledons</taxon>
        <taxon>Gunneridae</taxon>
        <taxon>Pentapetalae</taxon>
        <taxon>asterids</taxon>
        <taxon>lamiids</taxon>
        <taxon>Solanales</taxon>
        <taxon>Solanaceae</taxon>
        <taxon>Solanoideae</taxon>
        <taxon>Solaneae</taxon>
        <taxon>Solanum</taxon>
    </lineage>
</organism>
<evidence type="ECO:0000313" key="2">
    <source>
        <dbReference type="EMBL" id="KAG5578299.1"/>
    </source>
</evidence>
<keyword evidence="3" id="KW-1185">Reference proteome</keyword>
<dbReference type="AlphaFoldDB" id="A0A9J5WQS2"/>